<dbReference type="OrthoDB" id="10260017at2759"/>
<dbReference type="Gene3D" id="3.30.2140.20">
    <property type="match status" value="1"/>
</dbReference>
<dbReference type="Proteomes" id="UP000758603">
    <property type="component" value="Unassembled WGS sequence"/>
</dbReference>
<dbReference type="GeneID" id="70128308"/>
<reference evidence="1" key="1">
    <citation type="journal article" date="2021" name="Nat. Commun.">
        <title>Genetic determinants of endophytism in the Arabidopsis root mycobiome.</title>
        <authorList>
            <person name="Mesny F."/>
            <person name="Miyauchi S."/>
            <person name="Thiergart T."/>
            <person name="Pickel B."/>
            <person name="Atanasova L."/>
            <person name="Karlsson M."/>
            <person name="Huettel B."/>
            <person name="Barry K.W."/>
            <person name="Haridas S."/>
            <person name="Chen C."/>
            <person name="Bauer D."/>
            <person name="Andreopoulos W."/>
            <person name="Pangilinan J."/>
            <person name="LaButti K."/>
            <person name="Riley R."/>
            <person name="Lipzen A."/>
            <person name="Clum A."/>
            <person name="Drula E."/>
            <person name="Henrissat B."/>
            <person name="Kohler A."/>
            <person name="Grigoriev I.V."/>
            <person name="Martin F.M."/>
            <person name="Hacquard S."/>
        </authorList>
    </citation>
    <scope>NUCLEOTIDE SEQUENCE</scope>
    <source>
        <strain evidence="1">MPI-SDFR-AT-0073</strain>
    </source>
</reference>
<dbReference type="InterPro" id="IPR053710">
    <property type="entry name" value="Arylamine_NAT_domain_sf"/>
</dbReference>
<evidence type="ECO:0000313" key="1">
    <source>
        <dbReference type="EMBL" id="KAH6656432.1"/>
    </source>
</evidence>
<name>A0A9P8ZYU0_9PEZI</name>
<gene>
    <name evidence="1" type="ORF">BKA67DRAFT_531702</name>
</gene>
<accession>A0A9P8ZYU0</accession>
<dbReference type="AlphaFoldDB" id="A0A9P8ZYU0"/>
<dbReference type="SUPFAM" id="SSF54001">
    <property type="entry name" value="Cysteine proteinases"/>
    <property type="match status" value="1"/>
</dbReference>
<evidence type="ECO:0000313" key="2">
    <source>
        <dbReference type="Proteomes" id="UP000758603"/>
    </source>
</evidence>
<sequence>MDRHVFFAHKVMAIRFTTTLENDTGDEGKPGSPGDAECEGDIDGAIILDHSVIKWRRGGKKARHFELSSEAERIKVLRDYFGIEIGIEKAAAMMGCAAQLANNGWGVFDDDMLYREAGAPAGSMPV</sequence>
<dbReference type="RefSeq" id="XP_045960666.1">
    <property type="nucleotide sequence ID" value="XM_046099416.1"/>
</dbReference>
<dbReference type="InterPro" id="IPR038765">
    <property type="entry name" value="Papain-like_cys_pep_sf"/>
</dbReference>
<dbReference type="EMBL" id="JAGPXC010000002">
    <property type="protein sequence ID" value="KAH6656432.1"/>
    <property type="molecule type" value="Genomic_DNA"/>
</dbReference>
<protein>
    <submittedName>
        <fullName evidence="1">Uncharacterized protein</fullName>
    </submittedName>
</protein>
<keyword evidence="2" id="KW-1185">Reference proteome</keyword>
<proteinExistence type="predicted"/>
<organism evidence="1 2">
    <name type="scientific">Truncatella angustata</name>
    <dbReference type="NCBI Taxonomy" id="152316"/>
    <lineage>
        <taxon>Eukaryota</taxon>
        <taxon>Fungi</taxon>
        <taxon>Dikarya</taxon>
        <taxon>Ascomycota</taxon>
        <taxon>Pezizomycotina</taxon>
        <taxon>Sordariomycetes</taxon>
        <taxon>Xylariomycetidae</taxon>
        <taxon>Amphisphaeriales</taxon>
        <taxon>Sporocadaceae</taxon>
        <taxon>Truncatella</taxon>
    </lineage>
</organism>
<comment type="caution">
    <text evidence="1">The sequence shown here is derived from an EMBL/GenBank/DDBJ whole genome shotgun (WGS) entry which is preliminary data.</text>
</comment>